<feature type="compositionally biased region" description="Basic and acidic residues" evidence="10">
    <location>
        <begin position="52"/>
        <end position="64"/>
    </location>
</feature>
<dbReference type="Gene3D" id="1.20.1280.50">
    <property type="match status" value="1"/>
</dbReference>
<evidence type="ECO:0000256" key="4">
    <source>
        <dbReference type="ARBA" id="ARBA00022801"/>
    </source>
</evidence>
<evidence type="ECO:0000256" key="5">
    <source>
        <dbReference type="ARBA" id="ARBA00022806"/>
    </source>
</evidence>
<dbReference type="OrthoDB" id="10253254at2759"/>
<dbReference type="SUPFAM" id="SSF52047">
    <property type="entry name" value="RNI-like"/>
    <property type="match status" value="1"/>
</dbReference>
<dbReference type="InterPro" id="IPR011545">
    <property type="entry name" value="DEAD/DEAH_box_helicase_dom"/>
</dbReference>
<dbReference type="PANTHER" id="PTHR18934:SF91">
    <property type="entry name" value="PRE-MRNA-SPLICING FACTOR ATP-DEPENDENT RNA HELICASE PRP16"/>
    <property type="match status" value="1"/>
</dbReference>
<evidence type="ECO:0000259" key="11">
    <source>
        <dbReference type="PROSITE" id="PS50181"/>
    </source>
</evidence>
<evidence type="ECO:0000313" key="15">
    <source>
        <dbReference type="Proteomes" id="UP000242913"/>
    </source>
</evidence>
<sequence>MASDDGLNRLEGTSDTKGGLFIRKKTNSNDELFKHPAKSLLGLDVLAKSRARFETNSRKRRAEDGSPGGLSESIHKQIAVYVCEKDKGERRGIYADTRKNECKQRSRHHDKGSREKNRKSQDLRDRSAKTPIFKAPDTPSRSAWEEDDAGQISKRYHSNWDTPTSSGRHDDISSSRSVSSIWRSERNRERQKRNKKMTREDTIRSVKEEGELIPSFRDAFERAEWEREQQKLDRDWYGNDQGYDDENNPFSQVSQEYIEKKEKQWQQKREKPRLTVRQQQIKKDNKMWENNRLARSGVVSLTDDDDFLDDESDENRVTLLVQNVVPPFLDGRFIFTKQNKPVVPVKDITSDLAVVAAKGSKVVRIWREKEEQKKAQEKHWDLAGSKLGNLMGVKAIPDETIRDDSGICYRESQQFASHLIESEAVSDFALKKSIKEQREYLPVFAVRQKMLSVIADNSVVIIVGETGSGKTTQLAQYLLEDGYGNFGLIGCTQPRRVAAMSVAKRVAEEMGVELGQECGYAIRFEDCTSENTRIKYMTDGILLRECLSDPDLDQYSAIIMDEAHERSLNTDVLFGLLRDVIAHRADLKLIVTSATMDAEKFANFFGGHTPCFTIPGRTFPVEIFHARTPMEDYVDAAVKQAVRVHLGGTDGDILIFMPGQEDIEVTCGMIKNQLEELDEAPPLTVLPIYSQLPSDLQAKIFQKAPGGIRKCIVATNIAETSLTVDGILFVIDPGYCKLKVFNPRIGMDALQVFPISQASANQRSGRAGRTGPGQCFRLYTERQFKEEMMIATVPEIQRTNLANVILLLKSLGVDDLLKFHFMDAPPQDNMLNSMYQLWTLGALDNIGRLTDLGRKMVEFPLDPTLSKMLIVSEGMRCSDEVLTVVSMLSVPAIFFRPKGREDDADAKKEKFQVPESDHLTFLNVYLQWRLHKYSTKWCNDNFIHIKAMKKVREVRAQLKDIMEEQKIELISCGTDWDVIRKCICSAYFHNAARLKGIGEYVNVRTGIPCFLHPTSALFGMGYMPDYVVYHELIMTAKEYMQCVTSVETSWLAELGPMFYSLKEAGSSRIEKRLQSIQDARDMEEEMKQATSRLNEIKKAEKEESYSTRSISSVQIAEPGKVCASVRSSARFGMLTEKAKNVSLTILILNFEIFVLSPIKFAKKNAFNEQVIDFPTSLLVPLIVHFYIKDKSKCSLYPLSKRSIMEKLPEEMLRAVFVYLSGSDRLPVSLTCRRWFNLLKDSVPSINAIHISLDTSACSTRFLEASLSEAAFSICLCPGHAQKHAVLLQQLFQTAGKKLASLAIEDNLIPRASFKFIIKLYKCGSYYLKEINFMIKFQEGIETQISDMTVHVLLNNMPKCLRSLHFQGVDFSKVRPWTFALLVKLKSLEELYILDAVLPIDNESLFARMISPSFDTLTSISVTNNEQITDKFVSTLARRCPVLQTVNLNGCKRITTLSVLAFAENASHRITELTFIHVQATMFNPNLVSLGRCTVSTPIQLQRYLSSPLLAGGNYWRANVLKLEIGFQHNAICLENICLTNLFIIVFI</sequence>
<dbReference type="EC" id="3.6.4.13" evidence="1"/>
<feature type="domain" description="Helicase ATP-binding" evidence="12">
    <location>
        <begin position="451"/>
        <end position="614"/>
    </location>
</feature>
<evidence type="ECO:0000256" key="3">
    <source>
        <dbReference type="ARBA" id="ARBA00022741"/>
    </source>
</evidence>
<keyword evidence="3" id="KW-0547">Nucleotide-binding</keyword>
<dbReference type="InterPro" id="IPR001810">
    <property type="entry name" value="F-box_dom"/>
</dbReference>
<dbReference type="Pfam" id="PF04408">
    <property type="entry name" value="WHD_HA2"/>
    <property type="match status" value="1"/>
</dbReference>
<evidence type="ECO:0000259" key="13">
    <source>
        <dbReference type="PROSITE" id="PS51194"/>
    </source>
</evidence>
<reference evidence="14 15" key="1">
    <citation type="submission" date="2015-12" db="EMBL/GenBank/DDBJ databases">
        <title>Draft genome of the nematode, Onchocerca flexuosa.</title>
        <authorList>
            <person name="Mitreva M."/>
        </authorList>
    </citation>
    <scope>NUCLEOTIDE SEQUENCE [LARGE SCALE GENOMIC DNA]</scope>
    <source>
        <strain evidence="14">Red Deer</strain>
    </source>
</reference>
<feature type="region of interest" description="Disordered" evidence="10">
    <location>
        <begin position="1"/>
        <end position="21"/>
    </location>
</feature>
<dbReference type="InterPro" id="IPR001650">
    <property type="entry name" value="Helicase_C-like"/>
</dbReference>
<dbReference type="InterPro" id="IPR032675">
    <property type="entry name" value="LRR_dom_sf"/>
</dbReference>
<feature type="compositionally biased region" description="Basic and acidic residues" evidence="10">
    <location>
        <begin position="112"/>
        <end position="128"/>
    </location>
</feature>
<dbReference type="Gene3D" id="1.20.120.1080">
    <property type="match status" value="1"/>
</dbReference>
<evidence type="ECO:0000256" key="1">
    <source>
        <dbReference type="ARBA" id="ARBA00012552"/>
    </source>
</evidence>
<feature type="compositionally biased region" description="Basic and acidic residues" evidence="10">
    <location>
        <begin position="90"/>
        <end position="104"/>
    </location>
</feature>
<feature type="region of interest" description="Disordered" evidence="10">
    <location>
        <begin position="90"/>
        <end position="203"/>
    </location>
</feature>
<dbReference type="EMBL" id="KZ269980">
    <property type="protein sequence ID" value="OZC11629.1"/>
    <property type="molecule type" value="Genomic_DNA"/>
</dbReference>
<dbReference type="SUPFAM" id="SSF81383">
    <property type="entry name" value="F-box domain"/>
    <property type="match status" value="1"/>
</dbReference>
<dbReference type="CDD" id="cd18791">
    <property type="entry name" value="SF2_C_RHA"/>
    <property type="match status" value="1"/>
</dbReference>
<evidence type="ECO:0000313" key="14">
    <source>
        <dbReference type="EMBL" id="OZC11629.1"/>
    </source>
</evidence>
<dbReference type="PROSITE" id="PS50181">
    <property type="entry name" value="FBOX"/>
    <property type="match status" value="1"/>
</dbReference>
<keyword evidence="2" id="KW-0507">mRNA processing</keyword>
<protein>
    <recommendedName>
        <fullName evidence="1">RNA helicase</fullName>
        <ecNumber evidence="1">3.6.4.13</ecNumber>
    </recommendedName>
</protein>
<feature type="domain" description="F-box" evidence="11">
    <location>
        <begin position="1201"/>
        <end position="1252"/>
    </location>
</feature>
<evidence type="ECO:0000256" key="6">
    <source>
        <dbReference type="ARBA" id="ARBA00022840"/>
    </source>
</evidence>
<dbReference type="GO" id="GO:0006397">
    <property type="term" value="P:mRNA processing"/>
    <property type="evidence" value="ECO:0007669"/>
    <property type="project" value="UniProtKB-KW"/>
</dbReference>
<keyword evidence="4" id="KW-0378">Hydrolase</keyword>
<evidence type="ECO:0000256" key="10">
    <source>
        <dbReference type="SAM" id="MobiDB-lite"/>
    </source>
</evidence>
<keyword evidence="15" id="KW-1185">Reference proteome</keyword>
<dbReference type="SMART" id="SM00256">
    <property type="entry name" value="FBOX"/>
    <property type="match status" value="1"/>
</dbReference>
<dbReference type="GO" id="GO:0034458">
    <property type="term" value="F:3'-5' RNA helicase activity"/>
    <property type="evidence" value="ECO:0007669"/>
    <property type="project" value="TreeGrafter"/>
</dbReference>
<evidence type="ECO:0000256" key="7">
    <source>
        <dbReference type="ARBA" id="ARBA00023187"/>
    </source>
</evidence>
<dbReference type="InterPro" id="IPR014001">
    <property type="entry name" value="Helicase_ATP-bd"/>
</dbReference>
<name>A0A238C2D6_9BILA</name>
<feature type="region of interest" description="Disordered" evidence="10">
    <location>
        <begin position="52"/>
        <end position="75"/>
    </location>
</feature>
<keyword evidence="5 14" id="KW-0347">Helicase</keyword>
<dbReference type="InterPro" id="IPR007502">
    <property type="entry name" value="Helicase-assoc_dom"/>
</dbReference>
<dbReference type="PANTHER" id="PTHR18934">
    <property type="entry name" value="ATP-DEPENDENT RNA HELICASE"/>
    <property type="match status" value="1"/>
</dbReference>
<gene>
    <name evidence="14" type="ORF">X798_01492</name>
</gene>
<evidence type="ECO:0000259" key="12">
    <source>
        <dbReference type="PROSITE" id="PS51192"/>
    </source>
</evidence>
<dbReference type="Gene3D" id="3.40.50.300">
    <property type="entry name" value="P-loop containing nucleotide triphosphate hydrolases"/>
    <property type="match status" value="2"/>
</dbReference>
<dbReference type="InterPro" id="IPR048333">
    <property type="entry name" value="HA2_WH"/>
</dbReference>
<dbReference type="SUPFAM" id="SSF52540">
    <property type="entry name" value="P-loop containing nucleoside triphosphate hydrolases"/>
    <property type="match status" value="1"/>
</dbReference>
<dbReference type="FunFam" id="3.40.50.300:FF:000007">
    <property type="entry name" value="Pre-mRNA-splicing factor ATP-dependent RNA helicase"/>
    <property type="match status" value="1"/>
</dbReference>
<proteinExistence type="inferred from homology"/>
<dbReference type="SMART" id="SM00487">
    <property type="entry name" value="DEXDc"/>
    <property type="match status" value="1"/>
</dbReference>
<dbReference type="Proteomes" id="UP000242913">
    <property type="component" value="Unassembled WGS sequence"/>
</dbReference>
<comment type="similarity">
    <text evidence="8">Belongs to the DEAD box helicase family. DEAH subfamily. PRP16 sub-subfamily.</text>
</comment>
<organism evidence="14 15">
    <name type="scientific">Onchocerca flexuosa</name>
    <dbReference type="NCBI Taxonomy" id="387005"/>
    <lineage>
        <taxon>Eukaryota</taxon>
        <taxon>Metazoa</taxon>
        <taxon>Ecdysozoa</taxon>
        <taxon>Nematoda</taxon>
        <taxon>Chromadorea</taxon>
        <taxon>Rhabditida</taxon>
        <taxon>Spirurina</taxon>
        <taxon>Spiruromorpha</taxon>
        <taxon>Filarioidea</taxon>
        <taxon>Onchocercidae</taxon>
        <taxon>Onchocerca</taxon>
    </lineage>
</organism>
<dbReference type="PROSITE" id="PS00690">
    <property type="entry name" value="DEAH_ATP_HELICASE"/>
    <property type="match status" value="1"/>
</dbReference>
<keyword evidence="7" id="KW-0508">mRNA splicing</keyword>
<feature type="compositionally biased region" description="Basic and acidic residues" evidence="10">
    <location>
        <begin position="1"/>
        <end position="14"/>
    </location>
</feature>
<evidence type="ECO:0000256" key="8">
    <source>
        <dbReference type="ARBA" id="ARBA00038040"/>
    </source>
</evidence>
<dbReference type="FunFam" id="3.40.50.300:FF:000615">
    <property type="entry name" value="pre-mRNA-splicing factor ATP-dependent RNA helicase DEAH7"/>
    <property type="match status" value="1"/>
</dbReference>
<dbReference type="Gene3D" id="3.80.10.10">
    <property type="entry name" value="Ribonuclease Inhibitor"/>
    <property type="match status" value="1"/>
</dbReference>
<dbReference type="GO" id="GO:0016787">
    <property type="term" value="F:hydrolase activity"/>
    <property type="evidence" value="ECO:0007669"/>
    <property type="project" value="UniProtKB-KW"/>
</dbReference>
<dbReference type="Pfam" id="PF21010">
    <property type="entry name" value="HA2_C"/>
    <property type="match status" value="1"/>
</dbReference>
<dbReference type="Pfam" id="PF12937">
    <property type="entry name" value="F-box-like"/>
    <property type="match status" value="1"/>
</dbReference>
<dbReference type="PROSITE" id="PS51192">
    <property type="entry name" value="HELICASE_ATP_BIND_1"/>
    <property type="match status" value="1"/>
</dbReference>
<dbReference type="PROSITE" id="PS51194">
    <property type="entry name" value="HELICASE_CTER"/>
    <property type="match status" value="1"/>
</dbReference>
<dbReference type="InterPro" id="IPR011709">
    <property type="entry name" value="DEAD-box_helicase_OB_fold"/>
</dbReference>
<dbReference type="SMART" id="SM00847">
    <property type="entry name" value="HA2"/>
    <property type="match status" value="1"/>
</dbReference>
<dbReference type="Pfam" id="PF00271">
    <property type="entry name" value="Helicase_C"/>
    <property type="match status" value="1"/>
</dbReference>
<accession>A0A238C2D6</accession>
<dbReference type="GO" id="GO:0040022">
    <property type="term" value="P:feminization of hermaphroditic germ-line"/>
    <property type="evidence" value="ECO:0007669"/>
    <property type="project" value="UniProtKB-ARBA"/>
</dbReference>
<dbReference type="Pfam" id="PF07717">
    <property type="entry name" value="OB_NTP_bind"/>
    <property type="match status" value="1"/>
</dbReference>
<dbReference type="Pfam" id="PF00270">
    <property type="entry name" value="DEAD"/>
    <property type="match status" value="1"/>
</dbReference>
<feature type="domain" description="Helicase C-terminal" evidence="13">
    <location>
        <begin position="629"/>
        <end position="812"/>
    </location>
</feature>
<comment type="catalytic activity">
    <reaction evidence="9">
        <text>ATP + H2O = ADP + phosphate + H(+)</text>
        <dbReference type="Rhea" id="RHEA:13065"/>
        <dbReference type="ChEBI" id="CHEBI:15377"/>
        <dbReference type="ChEBI" id="CHEBI:15378"/>
        <dbReference type="ChEBI" id="CHEBI:30616"/>
        <dbReference type="ChEBI" id="CHEBI:43474"/>
        <dbReference type="ChEBI" id="CHEBI:456216"/>
        <dbReference type="EC" id="3.6.4.13"/>
    </reaction>
</comment>
<evidence type="ECO:0000256" key="2">
    <source>
        <dbReference type="ARBA" id="ARBA00022664"/>
    </source>
</evidence>
<dbReference type="GO" id="GO:0003723">
    <property type="term" value="F:RNA binding"/>
    <property type="evidence" value="ECO:0007669"/>
    <property type="project" value="TreeGrafter"/>
</dbReference>
<dbReference type="FunFam" id="1.20.120.1080:FF:000001">
    <property type="entry name" value="Pre-mRNA-splicing factor ATP-dependent RNA helicase"/>
    <property type="match status" value="1"/>
</dbReference>
<keyword evidence="6" id="KW-0067">ATP-binding</keyword>
<dbReference type="InterPro" id="IPR036047">
    <property type="entry name" value="F-box-like_dom_sf"/>
</dbReference>
<dbReference type="GO" id="GO:0008380">
    <property type="term" value="P:RNA splicing"/>
    <property type="evidence" value="ECO:0007669"/>
    <property type="project" value="UniProtKB-KW"/>
</dbReference>
<evidence type="ECO:0000256" key="9">
    <source>
        <dbReference type="ARBA" id="ARBA00047984"/>
    </source>
</evidence>
<dbReference type="SMART" id="SM00490">
    <property type="entry name" value="HELICc"/>
    <property type="match status" value="1"/>
</dbReference>
<dbReference type="GO" id="GO:0005524">
    <property type="term" value="F:ATP binding"/>
    <property type="evidence" value="ECO:0007669"/>
    <property type="project" value="UniProtKB-KW"/>
</dbReference>
<dbReference type="InterPro" id="IPR027417">
    <property type="entry name" value="P-loop_NTPase"/>
</dbReference>
<dbReference type="InterPro" id="IPR002464">
    <property type="entry name" value="DNA/RNA_helicase_DEAH_CS"/>
</dbReference>